<evidence type="ECO:0000256" key="7">
    <source>
        <dbReference type="ARBA" id="ARBA00022723"/>
    </source>
</evidence>
<dbReference type="GO" id="GO:0008270">
    <property type="term" value="F:zinc ion binding"/>
    <property type="evidence" value="ECO:0007669"/>
    <property type="project" value="UniProtKB-KW"/>
</dbReference>
<keyword evidence="8 14" id="KW-0863">Zinc-finger</keyword>
<evidence type="ECO:0000256" key="9">
    <source>
        <dbReference type="ARBA" id="ARBA00022786"/>
    </source>
</evidence>
<dbReference type="Proteomes" id="UP001163046">
    <property type="component" value="Unassembled WGS sequence"/>
</dbReference>
<dbReference type="InterPro" id="IPR017907">
    <property type="entry name" value="Znf_RING_CS"/>
</dbReference>
<comment type="similarity">
    <text evidence="12">Belongs to the Hakai family.</text>
</comment>
<dbReference type="CDD" id="cd16508">
    <property type="entry name" value="RING-HC_HAKAI-like"/>
    <property type="match status" value="1"/>
</dbReference>
<evidence type="ECO:0000256" key="1">
    <source>
        <dbReference type="ARBA" id="ARBA00000900"/>
    </source>
</evidence>
<dbReference type="InterPro" id="IPR041042">
    <property type="entry name" value="Znf_Hakai"/>
</dbReference>
<keyword evidence="5" id="KW-0217">Developmental protein</keyword>
<evidence type="ECO:0000259" key="16">
    <source>
        <dbReference type="PROSITE" id="PS50089"/>
    </source>
</evidence>
<gene>
    <name evidence="17" type="primary">PLA2G6_4</name>
    <name evidence="17" type="ORF">OS493_036449</name>
</gene>
<evidence type="ECO:0000256" key="8">
    <source>
        <dbReference type="ARBA" id="ARBA00022771"/>
    </source>
</evidence>
<feature type="compositionally biased region" description="Polar residues" evidence="15">
    <location>
        <begin position="12"/>
        <end position="21"/>
    </location>
</feature>
<dbReference type="GO" id="GO:0016567">
    <property type="term" value="P:protein ubiquitination"/>
    <property type="evidence" value="ECO:0007669"/>
    <property type="project" value="InterPro"/>
</dbReference>
<dbReference type="InterPro" id="IPR001841">
    <property type="entry name" value="Znf_RING"/>
</dbReference>
<feature type="compositionally biased region" description="Pro residues" evidence="15">
    <location>
        <begin position="389"/>
        <end position="404"/>
    </location>
</feature>
<keyword evidence="18" id="KW-1185">Reference proteome</keyword>
<dbReference type="GO" id="GO:0016787">
    <property type="term" value="F:hydrolase activity"/>
    <property type="evidence" value="ECO:0007669"/>
    <property type="project" value="UniProtKB-KW"/>
</dbReference>
<reference evidence="17" key="1">
    <citation type="submission" date="2023-01" db="EMBL/GenBank/DDBJ databases">
        <title>Genome assembly of the deep-sea coral Lophelia pertusa.</title>
        <authorList>
            <person name="Herrera S."/>
            <person name="Cordes E."/>
        </authorList>
    </citation>
    <scope>NUCLEOTIDE SEQUENCE</scope>
    <source>
        <strain evidence="17">USNM1676648</strain>
        <tissue evidence="17">Polyp</tissue>
    </source>
</reference>
<sequence>MEDDLELEHEGSTQGSASQPVRRNISLKLKAKSKSTGSLSSGKSKKKEGKSSERSKGGSDGDKESKKKQKSPASTGAAPQVVVMRELKWDHQIVPIGQKVQDPLLHLCEKCALPILVYGRLSPCKHSFCLTCAEKGNGKCPRCGDGVQRIERAPLGSVYVCSVGGSRYGISGCRRSYFSQRDLQSHIKRRHQREQGGGESDGGEEAENEIQRAMFPQGVPFFPNPLREVLPAVPPHPILPGERPFGNIAAVPVIDGRHFGVPTIPRETFFMEGPRQQHPVVTGFPTQAPAPAPIPHVPQGAFPRPEQGPSPRFEEMRVSRPMAPAPIEEGFGPRPVAPGFPGRFPGPPRAEAEWIPAERGPPVRGERDWMPPPGRAERDWIPPRSVPNMVPPGAPPPGRPPPGDPHFRPMFLSLCSFENEKLRIFAPEFFSI</sequence>
<dbReference type="GO" id="GO:0005634">
    <property type="term" value="C:nucleus"/>
    <property type="evidence" value="ECO:0007669"/>
    <property type="project" value="UniProtKB-SubCell"/>
</dbReference>
<dbReference type="GO" id="GO:0061630">
    <property type="term" value="F:ubiquitin protein ligase activity"/>
    <property type="evidence" value="ECO:0007669"/>
    <property type="project" value="UniProtKB-EC"/>
</dbReference>
<comment type="pathway">
    <text evidence="3">Protein modification; protein ubiquitination.</text>
</comment>
<evidence type="ECO:0000256" key="4">
    <source>
        <dbReference type="ARBA" id="ARBA00012483"/>
    </source>
</evidence>
<proteinExistence type="inferred from homology"/>
<evidence type="ECO:0000256" key="2">
    <source>
        <dbReference type="ARBA" id="ARBA00004123"/>
    </source>
</evidence>
<protein>
    <recommendedName>
        <fullName evidence="13">E3 ubiquitin-protein ligase Hakai</fullName>
        <ecNumber evidence="4">2.3.2.27</ecNumber>
    </recommendedName>
</protein>
<dbReference type="Pfam" id="PF18408">
    <property type="entry name" value="zf_Hakai"/>
    <property type="match status" value="1"/>
</dbReference>
<keyword evidence="6" id="KW-0808">Transferase</keyword>
<feature type="region of interest" description="Disordered" evidence="15">
    <location>
        <begin position="1"/>
        <end position="79"/>
    </location>
</feature>
<dbReference type="Gene3D" id="3.30.40.10">
    <property type="entry name" value="Zinc/RING finger domain, C3HC4 (zinc finger)"/>
    <property type="match status" value="1"/>
</dbReference>
<feature type="domain" description="RING-type" evidence="16">
    <location>
        <begin position="108"/>
        <end position="143"/>
    </location>
</feature>
<dbReference type="InterPro" id="IPR013083">
    <property type="entry name" value="Znf_RING/FYVE/PHD"/>
</dbReference>
<keyword evidence="17" id="KW-0378">Hydrolase</keyword>
<evidence type="ECO:0000313" key="18">
    <source>
        <dbReference type="Proteomes" id="UP001163046"/>
    </source>
</evidence>
<keyword evidence="11" id="KW-0539">Nucleus</keyword>
<dbReference type="EMBL" id="MU827362">
    <property type="protein sequence ID" value="KAJ7351114.1"/>
    <property type="molecule type" value="Genomic_DNA"/>
</dbReference>
<feature type="compositionally biased region" description="Basic and acidic residues" evidence="15">
    <location>
        <begin position="49"/>
        <end position="65"/>
    </location>
</feature>
<name>A0A9W9YI08_9CNID</name>
<evidence type="ECO:0000256" key="15">
    <source>
        <dbReference type="SAM" id="MobiDB-lite"/>
    </source>
</evidence>
<dbReference type="PANTHER" id="PTHR13480">
    <property type="entry name" value="E3 UBIQUITIN-PROTEIN LIGASE HAKAI-RELATED"/>
    <property type="match status" value="1"/>
</dbReference>
<dbReference type="OrthoDB" id="547746at2759"/>
<evidence type="ECO:0000256" key="12">
    <source>
        <dbReference type="ARBA" id="ARBA00038499"/>
    </source>
</evidence>
<feature type="region of interest" description="Disordered" evidence="15">
    <location>
        <begin position="359"/>
        <end position="406"/>
    </location>
</feature>
<comment type="catalytic activity">
    <reaction evidence="1">
        <text>S-ubiquitinyl-[E2 ubiquitin-conjugating enzyme]-L-cysteine + [acceptor protein]-L-lysine = [E2 ubiquitin-conjugating enzyme]-L-cysteine + N(6)-ubiquitinyl-[acceptor protein]-L-lysine.</text>
        <dbReference type="EC" id="2.3.2.27"/>
    </reaction>
</comment>
<dbReference type="InterPro" id="IPR040383">
    <property type="entry name" value="HAKAI/CBLL2"/>
</dbReference>
<dbReference type="InterPro" id="IPR040380">
    <property type="entry name" value="HAKAI-like_RING-HC"/>
</dbReference>
<organism evidence="17 18">
    <name type="scientific">Desmophyllum pertusum</name>
    <dbReference type="NCBI Taxonomy" id="174260"/>
    <lineage>
        <taxon>Eukaryota</taxon>
        <taxon>Metazoa</taxon>
        <taxon>Cnidaria</taxon>
        <taxon>Anthozoa</taxon>
        <taxon>Hexacorallia</taxon>
        <taxon>Scleractinia</taxon>
        <taxon>Caryophylliina</taxon>
        <taxon>Caryophylliidae</taxon>
        <taxon>Desmophyllum</taxon>
    </lineage>
</organism>
<dbReference type="AlphaFoldDB" id="A0A9W9YI08"/>
<dbReference type="GO" id="GO:0030155">
    <property type="term" value="P:regulation of cell adhesion"/>
    <property type="evidence" value="ECO:0007669"/>
    <property type="project" value="TreeGrafter"/>
</dbReference>
<comment type="subcellular location">
    <subcellularLocation>
        <location evidence="2">Nucleus</location>
    </subcellularLocation>
</comment>
<dbReference type="PROSITE" id="PS00518">
    <property type="entry name" value="ZF_RING_1"/>
    <property type="match status" value="1"/>
</dbReference>
<feature type="compositionally biased region" description="Basic and acidic residues" evidence="15">
    <location>
        <begin position="364"/>
        <end position="381"/>
    </location>
</feature>
<evidence type="ECO:0000256" key="6">
    <source>
        <dbReference type="ARBA" id="ARBA00022679"/>
    </source>
</evidence>
<feature type="region of interest" description="Disordered" evidence="15">
    <location>
        <begin position="184"/>
        <end position="206"/>
    </location>
</feature>
<accession>A0A9W9YI08</accession>
<keyword evidence="9" id="KW-0833">Ubl conjugation pathway</keyword>
<evidence type="ECO:0000256" key="11">
    <source>
        <dbReference type="ARBA" id="ARBA00023242"/>
    </source>
</evidence>
<dbReference type="SUPFAM" id="SSF57850">
    <property type="entry name" value="RING/U-box"/>
    <property type="match status" value="1"/>
</dbReference>
<dbReference type="PANTHER" id="PTHR13480:SF0">
    <property type="entry name" value="E3 UBIQUITIN-PROTEIN LIGASE HAKAI"/>
    <property type="match status" value="1"/>
</dbReference>
<evidence type="ECO:0000313" key="17">
    <source>
        <dbReference type="EMBL" id="KAJ7351114.1"/>
    </source>
</evidence>
<dbReference type="Gene3D" id="6.10.140.2210">
    <property type="match status" value="1"/>
</dbReference>
<keyword evidence="7" id="KW-0479">Metal-binding</keyword>
<comment type="caution">
    <text evidence="17">The sequence shown here is derived from an EMBL/GenBank/DDBJ whole genome shotgun (WGS) entry which is preliminary data.</text>
</comment>
<keyword evidence="10" id="KW-0862">Zinc</keyword>
<evidence type="ECO:0000256" key="13">
    <source>
        <dbReference type="ARBA" id="ARBA00041081"/>
    </source>
</evidence>
<dbReference type="EC" id="2.3.2.27" evidence="4"/>
<evidence type="ECO:0000256" key="14">
    <source>
        <dbReference type="PROSITE-ProRule" id="PRU00175"/>
    </source>
</evidence>
<evidence type="ECO:0000256" key="10">
    <source>
        <dbReference type="ARBA" id="ARBA00022833"/>
    </source>
</evidence>
<dbReference type="PROSITE" id="PS50089">
    <property type="entry name" value="ZF_RING_2"/>
    <property type="match status" value="1"/>
</dbReference>
<evidence type="ECO:0000256" key="3">
    <source>
        <dbReference type="ARBA" id="ARBA00004906"/>
    </source>
</evidence>
<evidence type="ECO:0000256" key="5">
    <source>
        <dbReference type="ARBA" id="ARBA00022473"/>
    </source>
</evidence>